<dbReference type="InterPro" id="IPR009057">
    <property type="entry name" value="Homeodomain-like_sf"/>
</dbReference>
<evidence type="ECO:0000313" key="5">
    <source>
        <dbReference type="EMBL" id="KAJ2785391.1"/>
    </source>
</evidence>
<feature type="domain" description="Homeobox" evidence="4">
    <location>
        <begin position="222"/>
        <end position="287"/>
    </location>
</feature>
<accession>A0A9W8LLY9</accession>
<evidence type="ECO:0000259" key="4">
    <source>
        <dbReference type="SMART" id="SM00389"/>
    </source>
</evidence>
<evidence type="ECO:0000256" key="3">
    <source>
        <dbReference type="ARBA" id="ARBA00023242"/>
    </source>
</evidence>
<keyword evidence="1" id="KW-0238">DNA-binding</keyword>
<sequence length="310" mass="33546">MGPATAAAAIASAGPTVISAASSPMITSGFDGISLSGGMNTTMSHAPFSGAFAARHPGQTPYPRIHRSLSSNSQLRARSSSPNHLVLGFSPRPAAHPYMIHAHTTNGTVGCGYGSHSRSGSEAFIGRAKRASVHLIESYLSRRKSSISSTLSTPLGKLAKSANRSRAASAISQNSALSATDDAESVMDNDYENEADGDCNNGIVQSGTDGQGQQARRIQGLQGGSRIPLTDEQRQIFFRWLYDNAHDPKPKGHERDKLRHIGNMSRERFKTWFANARRRYFITTQENGVLKYRINQRFIVACQRAKVSLD</sequence>
<gene>
    <name evidence="5" type="ORF">GGI15_001943</name>
</gene>
<dbReference type="Gene3D" id="1.10.10.60">
    <property type="entry name" value="Homeodomain-like"/>
    <property type="match status" value="1"/>
</dbReference>
<dbReference type="InterPro" id="IPR001356">
    <property type="entry name" value="HD"/>
</dbReference>
<organism evidence="5 6">
    <name type="scientific">Coemansia interrupta</name>
    <dbReference type="NCBI Taxonomy" id="1126814"/>
    <lineage>
        <taxon>Eukaryota</taxon>
        <taxon>Fungi</taxon>
        <taxon>Fungi incertae sedis</taxon>
        <taxon>Zoopagomycota</taxon>
        <taxon>Kickxellomycotina</taxon>
        <taxon>Kickxellomycetes</taxon>
        <taxon>Kickxellales</taxon>
        <taxon>Kickxellaceae</taxon>
        <taxon>Coemansia</taxon>
    </lineage>
</organism>
<dbReference type="GO" id="GO:0006355">
    <property type="term" value="P:regulation of DNA-templated transcription"/>
    <property type="evidence" value="ECO:0007669"/>
    <property type="project" value="InterPro"/>
</dbReference>
<dbReference type="GO" id="GO:0003677">
    <property type="term" value="F:DNA binding"/>
    <property type="evidence" value="ECO:0007669"/>
    <property type="project" value="UniProtKB-KW"/>
</dbReference>
<dbReference type="SUPFAM" id="SSF46689">
    <property type="entry name" value="Homeodomain-like"/>
    <property type="match status" value="1"/>
</dbReference>
<proteinExistence type="predicted"/>
<reference evidence="5" key="1">
    <citation type="submission" date="2022-07" db="EMBL/GenBank/DDBJ databases">
        <title>Phylogenomic reconstructions and comparative analyses of Kickxellomycotina fungi.</title>
        <authorList>
            <person name="Reynolds N.K."/>
            <person name="Stajich J.E."/>
            <person name="Barry K."/>
            <person name="Grigoriev I.V."/>
            <person name="Crous P."/>
            <person name="Smith M.E."/>
        </authorList>
    </citation>
    <scope>NUCLEOTIDE SEQUENCE</scope>
    <source>
        <strain evidence="5">BCRC 34489</strain>
    </source>
</reference>
<name>A0A9W8LLY9_9FUNG</name>
<dbReference type="EMBL" id="JANBUM010000089">
    <property type="protein sequence ID" value="KAJ2785391.1"/>
    <property type="molecule type" value="Genomic_DNA"/>
</dbReference>
<evidence type="ECO:0000256" key="1">
    <source>
        <dbReference type="ARBA" id="ARBA00023125"/>
    </source>
</evidence>
<dbReference type="OrthoDB" id="5555798at2759"/>
<dbReference type="Pfam" id="PF05920">
    <property type="entry name" value="Homeobox_KN"/>
    <property type="match status" value="1"/>
</dbReference>
<dbReference type="CDD" id="cd00086">
    <property type="entry name" value="homeodomain"/>
    <property type="match status" value="1"/>
</dbReference>
<dbReference type="SMART" id="SM00389">
    <property type="entry name" value="HOX"/>
    <property type="match status" value="1"/>
</dbReference>
<dbReference type="InterPro" id="IPR008422">
    <property type="entry name" value="KN_HD"/>
</dbReference>
<keyword evidence="3" id="KW-0539">Nucleus</keyword>
<keyword evidence="6" id="KW-1185">Reference proteome</keyword>
<dbReference type="AlphaFoldDB" id="A0A9W8LLY9"/>
<evidence type="ECO:0000313" key="6">
    <source>
        <dbReference type="Proteomes" id="UP001140172"/>
    </source>
</evidence>
<evidence type="ECO:0000256" key="2">
    <source>
        <dbReference type="ARBA" id="ARBA00023155"/>
    </source>
</evidence>
<keyword evidence="2" id="KW-0371">Homeobox</keyword>
<dbReference type="Proteomes" id="UP001140172">
    <property type="component" value="Unassembled WGS sequence"/>
</dbReference>
<comment type="caution">
    <text evidence="5">The sequence shown here is derived from an EMBL/GenBank/DDBJ whole genome shotgun (WGS) entry which is preliminary data.</text>
</comment>
<protein>
    <recommendedName>
        <fullName evidence="4">Homeobox domain-containing protein</fullName>
    </recommendedName>
</protein>